<dbReference type="InterPro" id="IPR000477">
    <property type="entry name" value="RT_dom"/>
</dbReference>
<dbReference type="InterPro" id="IPR012337">
    <property type="entry name" value="RNaseH-like_sf"/>
</dbReference>
<evidence type="ECO:0000313" key="7">
    <source>
        <dbReference type="EMBL" id="CAL1138371.1"/>
    </source>
</evidence>
<name>A0A9P1FR19_9DINO</name>
<keyword evidence="9" id="KW-1185">Reference proteome</keyword>
<feature type="domain" description="RNase H type-1" evidence="5">
    <location>
        <begin position="2871"/>
        <end position="3036"/>
    </location>
</feature>
<proteinExistence type="predicted"/>
<dbReference type="EMBL" id="CAMXCT030000944">
    <property type="protein sequence ID" value="CAL4772308.1"/>
    <property type="molecule type" value="Genomic_DNA"/>
</dbReference>
<dbReference type="GO" id="GO:0032259">
    <property type="term" value="P:methylation"/>
    <property type="evidence" value="ECO:0007669"/>
    <property type="project" value="UniProtKB-KW"/>
</dbReference>
<evidence type="ECO:0000256" key="1">
    <source>
        <dbReference type="ARBA" id="ARBA00022603"/>
    </source>
</evidence>
<accession>A0A9P1FR19</accession>
<dbReference type="InterPro" id="IPR029063">
    <property type="entry name" value="SAM-dependent_MTases_sf"/>
</dbReference>
<dbReference type="InterPro" id="IPR036691">
    <property type="entry name" value="Endo/exonu/phosph_ase_sf"/>
</dbReference>
<reference evidence="6" key="1">
    <citation type="submission" date="2022-10" db="EMBL/GenBank/DDBJ databases">
        <authorList>
            <person name="Chen Y."/>
            <person name="Dougan E. K."/>
            <person name="Chan C."/>
            <person name="Rhodes N."/>
            <person name="Thang M."/>
        </authorList>
    </citation>
    <scope>NUCLEOTIDE SEQUENCE</scope>
</reference>
<keyword evidence="1 8" id="KW-0489">Methyltransferase</keyword>
<feature type="compositionally biased region" description="Low complexity" evidence="3">
    <location>
        <begin position="1070"/>
        <end position="1091"/>
    </location>
</feature>
<dbReference type="PROSITE" id="PS50878">
    <property type="entry name" value="RT_POL"/>
    <property type="match status" value="1"/>
</dbReference>
<evidence type="ECO:0000313" key="8">
    <source>
        <dbReference type="EMBL" id="CAL4772308.1"/>
    </source>
</evidence>
<organism evidence="6">
    <name type="scientific">Cladocopium goreaui</name>
    <dbReference type="NCBI Taxonomy" id="2562237"/>
    <lineage>
        <taxon>Eukaryota</taxon>
        <taxon>Sar</taxon>
        <taxon>Alveolata</taxon>
        <taxon>Dinophyceae</taxon>
        <taxon>Suessiales</taxon>
        <taxon>Symbiodiniaceae</taxon>
        <taxon>Cladocopium</taxon>
    </lineage>
</organism>
<reference evidence="7" key="2">
    <citation type="submission" date="2024-04" db="EMBL/GenBank/DDBJ databases">
        <authorList>
            <person name="Chen Y."/>
            <person name="Shah S."/>
            <person name="Dougan E. K."/>
            <person name="Thang M."/>
            <person name="Chan C."/>
        </authorList>
    </citation>
    <scope>NUCLEOTIDE SEQUENCE [LARGE SCALE GENOMIC DNA]</scope>
</reference>
<dbReference type="SUPFAM" id="SSF56219">
    <property type="entry name" value="DNase I-like"/>
    <property type="match status" value="1"/>
</dbReference>
<sequence>MATTEAYESAKIVAAVSAALSEVRTGRTANALTDSLINRIAVATASHRGIVVTEKITDDEIGAVFAKQVKSIAMGADLDEEEKYSLFSQLGSFDVQKASPMAAMAVTAATASRASCASRCRAGAALAVSRQGVDPCGLNLGALVYFAMAWDAPGTTDLFSPSWDTLTRGCKISLVLDGIFHTQESIYAVSVPDGRQIKLIGAIDNGVQGCHRLTAFDVLFDKVGDRIELLITDETVVLAHGLRPSTDLFRCVELCSGIACSSVGLAAAGFQHACSVELRPALVGLHRLCHPGIPVIQGDIADSSCLKAVAQAVEPPFTLMAGFSCQPFSTGGAQAGSEDDRSATVPATMKACHLFQCPVLLIENVTQARTNQFVRSCLHQLESKLGYRLSEVSLKLEDNWCARRFRWWLVAVHPALGAINLYEWPKNPSRTIRDVMPFVKVWSPEVLAELQLTQHECTQFTLDGSSLRKYLVQMDGKLPTSLHSSGSQAFDCPCGCRLAFSEHLIRQRGIYAQLLQIPVTDGVPVFRHFHPCELALLNGMPPPQAWLELHGTPLRLCLSAIGQLASPMQSVWVGSCIMQQLRALFDMPPMNPVGVLNEFKGSLLKCAKDMFPSIAPAPACPDWTLLTYPDGTTVRVQVQSQTTVIELFQAELALSQDATADQWIDAKTGLPLDYYAKVAGLSILVQGSRHAVARSSTDMVPTAVPTVPIPLDFGEFDDNTGLGSHPMDTTGVSPEDSARPFVVPVDSGPPSAGGPCAVDVGHPHAHVMDTLLGLRHLTGVQLANLIPPLVTRLETCSMYRQATVPVTSRLAVLSNEGPAMGDDELCLHLRACLKLCCRTDVQLLDPLLATGWLQGGDVSEVKVWMQDFPDLACIVTAVHVRGHWIPIVWSSSLAEVQVLMWEHADVDVDCLNPLHGLISAAWGKPMFTVACSRRSFSPGRCGAAAVAFVSHRLLGHSLPTSEAALDALHNDLKGSFAEACRSVAALPKPWCWGLGVPDVFGLAAELLAKHGVPVAQASLRAKLVVQTLGKSEVHKALMGVSPWKSLKALANMQSPPLQMVLPDEQAQMNAAKPASKPKKGPAAPKTAPVKPADLDPTKLVLEHGTFRAGNDEPVGQIQFSAIGPLASGVALVSFAEAVPFLQSGQLLTNHGLALLVLNAPVDFQTQLSWATIRFAARCSMNQEPMLVSGHLVQLGRCPVFQYQAKDIPSIPAVDVACARVTVDQDQWDGCWEDFATRPVKHVLSMLPSLHTCRNGSDCQCPGWHPQQDQTHDAVLDVFRRQFFNDANRPVKWDKASHFAVLFRYVKALETQVLCSSGLHGVYIEPKTEDALKPHSDFQVVWLPQMDFSTITHKAKCEVDSLGIARAGNRYGIRVHVKNFQRVFTSAKPEAVYLAPGSRLTFQCGPWPFGSDRKGIARILKASGWECRPLQPTQHVPGGLMWTIQSVMEPPMQVLAMQHGQVLITSQDVKPAQVEPDAQIVGQAKTLELCRATDSGPDPWLTQDPWSKAIAQAPAPPVGQPAPHVLQEIESRLEQSLLAKLPTADKMEVDDQDHRLQLLESQVQQLAHRQTHLESTVNDHHQQNTAQVQSLQQQMKVQIDLQTQQMQSMLTDQMARIETILAKKPRTEVTQGFCRPFRAFLTCLLILTMCRIGEARVPGPDTETWSIGVCNPSGLQGKHHVLSGIPADVVAISETHLTKMARRNLALSFRSCNSKFKHVLSGAPMTPRSTASDAGQWAGVAFTSAYPCRSLATQWPVDLYETGRVQIGAFFTPSSWISGAVVYGYPEGRSHPQALARTEAILDFAFQRLLAQPGPRFFAGDWNFAPENLQITAQLTAAGWHEVQDLFCSRTGKSVEATCKGVTRKDHLWLSPELALSFLDLTIDHQVFADHAVLIARFAGGAAHLERFSWPCPKPVPWTQVSPLGTAVDFAFPLDPTTQYAELWKTKEQLAQQSLGRDWLPCMSGRAAQTAPKRIVGRIAPLKQGREHDVKPGFFGFSAVHVKQFKQLRRLQNYCRWVDQRQCFGRGDNEHGIGLWNSILRASGFGSSFAEWWLSRCFVSPLDPHCMPVFCPPSAVAHQIYDAVLAEVRLLEQRLQSARSAHRKFQHDCDRHLVFRDVARTPAEPVESLLHRVRASVAVVDVDECAIELDKPVQLLADQPLWIAGKVYDVVHADHDKIWLEDTAGIEPQSQCVQTHLVGDLRALFDAFHDQWKQRWCRHDHVPFTHWTELLDFAKRVIRPCPLPHLQIDSTLLQAEISRKKKRAATGLDGVSRQDLVEADPAVLESITQLYRRAELDGTWPAQLVAGKVHSLAKTDSASAVGDYRPITIFGLPYRAWSSAQSRYLLQHADSWVDDSVFGNRQGRQAADLWSFLLLQIESAYASGTAVAGISADLEKCFNCIPRFPALCLAVLVGTPDAVTTAWSGALASMRRHFKVRDSFSTGFLTSTGLAEGCGLSVFGMLLVDHLFACWMKFQTPSINCLTYVDDWQTFTGDPTIAVRQLEMIERFAGMVDLTVDRKKTFGWATCPNLRKLLRSGGITVLHHARELGGHLGISRQYTNKTITQRLADLDEFWVKLTSSKARHHAKVFMLRAVAWPRGLHAVSSAPVGDQIWLDLRRKAVKALCWQRPGVNPSVFLGLVECAVDPQFVAILWTLRAARSQFNLDFWTSSVAPLAFGDMDLPPNAPASVVLQRVQALGLGVTRFGLLVDQFGAFCPHTCNSAAVELRLTWAWHQVVAQRVAHRGDFHGLWQVDVATTRRALLALPVDDQALIRLSLAGGLFTESYKSKWTDQTDACRWCGQPDHLRHRYWECPQHHDLRIALAPDVSDLLDFLPSALSLRGWALLPPTWNDWMRLLMDLPDVPPPPSVSLRPDCWTDVFTDGSCLCQSQPLYRCAAWSATVVPPSSADWTPGGLAVLGAAFLPGLCQTAFRAELYAVAYTLHCAATSRTPVRIWTDCLGVITRFYHLVRGRVKLKVNRSNADLWAWVLQSVDRLGSEFVSLHKVPAHRTLQSARTKHEAWLFFHNDYADRAARLANQARPAGFWAFWEQHVQATITAENLFLQVHHLHLAVGKRFVQSSVNVSGEPAPVVVKPTREFVQHFDLGNWQGQLLPTIGRTYGDEMMQKLCRWFHARLATDHAESMIWVSFTQLYLDFQLTWNHPGPLKVQKQWVDVTHRPYLAAEQFSFRQRVRWFRLFVKHFWKAAKISVAMEQCRPRSEILQTFLPAASIPWDRRALAEVERWLEQHLSAPCVRSADALVSLPLASGTGNMRL</sequence>
<feature type="region of interest" description="Disordered" evidence="3">
    <location>
        <begin position="1068"/>
        <end position="1093"/>
    </location>
</feature>
<dbReference type="GO" id="GO:0004523">
    <property type="term" value="F:RNA-DNA hybrid ribonuclease activity"/>
    <property type="evidence" value="ECO:0007669"/>
    <property type="project" value="InterPro"/>
</dbReference>
<dbReference type="Gene3D" id="3.40.50.150">
    <property type="entry name" value="Vaccinia Virus protein VP39"/>
    <property type="match status" value="1"/>
</dbReference>
<dbReference type="InterPro" id="IPR002156">
    <property type="entry name" value="RNaseH_domain"/>
</dbReference>
<dbReference type="Pfam" id="PF00145">
    <property type="entry name" value="DNA_methylase"/>
    <property type="match status" value="1"/>
</dbReference>
<dbReference type="PROSITE" id="PS50879">
    <property type="entry name" value="RNASE_H_1"/>
    <property type="match status" value="1"/>
</dbReference>
<dbReference type="Proteomes" id="UP001152797">
    <property type="component" value="Unassembled WGS sequence"/>
</dbReference>
<dbReference type="InterPro" id="IPR043502">
    <property type="entry name" value="DNA/RNA_pol_sf"/>
</dbReference>
<keyword evidence="2" id="KW-0808">Transferase</keyword>
<dbReference type="SUPFAM" id="SSF56672">
    <property type="entry name" value="DNA/RNA polymerases"/>
    <property type="match status" value="1"/>
</dbReference>
<protein>
    <submittedName>
        <fullName evidence="8">Type II methyltransferase M.NgoMIV (M.NgoMIV) (Cytosine-specific methyltransferase NgoMIV) (DNA methylase M.NgoMI) (M.NgoMI) (Modification methylase NgoMIV)</fullName>
    </submittedName>
</protein>
<dbReference type="Pfam" id="PF00078">
    <property type="entry name" value="RVT_1"/>
    <property type="match status" value="1"/>
</dbReference>
<evidence type="ECO:0000256" key="3">
    <source>
        <dbReference type="SAM" id="MobiDB-lite"/>
    </source>
</evidence>
<dbReference type="EMBL" id="CAMXCT020000944">
    <property type="protein sequence ID" value="CAL1138371.1"/>
    <property type="molecule type" value="Genomic_DNA"/>
</dbReference>
<dbReference type="SUPFAM" id="SSF53098">
    <property type="entry name" value="Ribonuclease H-like"/>
    <property type="match status" value="1"/>
</dbReference>
<dbReference type="GO" id="GO:0003676">
    <property type="term" value="F:nucleic acid binding"/>
    <property type="evidence" value="ECO:0007669"/>
    <property type="project" value="InterPro"/>
</dbReference>
<evidence type="ECO:0000313" key="9">
    <source>
        <dbReference type="Proteomes" id="UP001152797"/>
    </source>
</evidence>
<dbReference type="InterPro" id="IPR001525">
    <property type="entry name" value="C5_MeTfrase"/>
</dbReference>
<dbReference type="Pfam" id="PF00075">
    <property type="entry name" value="RNase_H"/>
    <property type="match status" value="1"/>
</dbReference>
<dbReference type="Gene3D" id="3.30.420.10">
    <property type="entry name" value="Ribonuclease H-like superfamily/Ribonuclease H"/>
    <property type="match status" value="1"/>
</dbReference>
<dbReference type="GO" id="GO:0008168">
    <property type="term" value="F:methyltransferase activity"/>
    <property type="evidence" value="ECO:0007669"/>
    <property type="project" value="UniProtKB-KW"/>
</dbReference>
<gene>
    <name evidence="6" type="ORF">C1SCF055_LOCUS12487</name>
</gene>
<evidence type="ECO:0000256" key="2">
    <source>
        <dbReference type="ARBA" id="ARBA00022679"/>
    </source>
</evidence>
<dbReference type="InterPro" id="IPR036397">
    <property type="entry name" value="RNaseH_sf"/>
</dbReference>
<evidence type="ECO:0000259" key="5">
    <source>
        <dbReference type="PROSITE" id="PS50879"/>
    </source>
</evidence>
<feature type="domain" description="Reverse transcriptase" evidence="4">
    <location>
        <begin position="2292"/>
        <end position="2540"/>
    </location>
</feature>
<evidence type="ECO:0000259" key="4">
    <source>
        <dbReference type="PROSITE" id="PS50878"/>
    </source>
</evidence>
<comment type="caution">
    <text evidence="6">The sequence shown here is derived from an EMBL/GenBank/DDBJ whole genome shotgun (WGS) entry which is preliminary data.</text>
</comment>
<dbReference type="Gene3D" id="3.60.10.10">
    <property type="entry name" value="Endonuclease/exonuclease/phosphatase"/>
    <property type="match status" value="1"/>
</dbReference>
<dbReference type="SUPFAM" id="SSF53335">
    <property type="entry name" value="S-adenosyl-L-methionine-dependent methyltransferases"/>
    <property type="match status" value="1"/>
</dbReference>
<dbReference type="EMBL" id="CAMXCT010000944">
    <property type="protein sequence ID" value="CAI3984996.1"/>
    <property type="molecule type" value="Genomic_DNA"/>
</dbReference>
<evidence type="ECO:0000313" key="6">
    <source>
        <dbReference type="EMBL" id="CAI3984996.1"/>
    </source>
</evidence>